<dbReference type="SUPFAM" id="SSF51735">
    <property type="entry name" value="NAD(P)-binding Rossmann-fold domains"/>
    <property type="match status" value="1"/>
</dbReference>
<dbReference type="PANTHER" id="PTHR43334">
    <property type="entry name" value="ACETATE--COA LIGASE [ADP-FORMING]"/>
    <property type="match status" value="1"/>
</dbReference>
<dbReference type="Gene3D" id="3.40.50.261">
    <property type="entry name" value="Succinyl-CoA synthetase domains"/>
    <property type="match status" value="2"/>
</dbReference>
<gene>
    <name evidence="6" type="ORF">ENM78_00945</name>
</gene>
<dbReference type="InterPro" id="IPR003781">
    <property type="entry name" value="CoA-bd"/>
</dbReference>
<protein>
    <submittedName>
        <fullName evidence="6">CoA-binding protein</fullName>
    </submittedName>
</protein>
<organism evidence="6">
    <name type="scientific">Fervidicoccus fontis</name>
    <dbReference type="NCBI Taxonomy" id="683846"/>
    <lineage>
        <taxon>Archaea</taxon>
        <taxon>Thermoproteota</taxon>
        <taxon>Thermoprotei</taxon>
        <taxon>Fervidicoccales</taxon>
        <taxon>Fervidicoccaceae</taxon>
        <taxon>Fervidicoccus</taxon>
    </lineage>
</organism>
<dbReference type="InterPro" id="IPR036291">
    <property type="entry name" value="NAD(P)-bd_dom_sf"/>
</dbReference>
<dbReference type="InterPro" id="IPR032875">
    <property type="entry name" value="Succ_CoA_lig_flav_dom"/>
</dbReference>
<dbReference type="PROSITE" id="PS50975">
    <property type="entry name" value="ATP_GRASP"/>
    <property type="match status" value="1"/>
</dbReference>
<dbReference type="Gene3D" id="3.30.470.20">
    <property type="entry name" value="ATP-grasp fold, B domain"/>
    <property type="match status" value="1"/>
</dbReference>
<evidence type="ECO:0000313" key="6">
    <source>
        <dbReference type="EMBL" id="HHQ80022.1"/>
    </source>
</evidence>
<evidence type="ECO:0000256" key="4">
    <source>
        <dbReference type="PROSITE-ProRule" id="PRU00409"/>
    </source>
</evidence>
<dbReference type="GO" id="GO:0046872">
    <property type="term" value="F:metal ion binding"/>
    <property type="evidence" value="ECO:0007669"/>
    <property type="project" value="InterPro"/>
</dbReference>
<accession>A0A7J3ZJH6</accession>
<dbReference type="FunFam" id="3.30.1490.20:FF:000020">
    <property type="entry name" value="Protein lysine acetyltransferase"/>
    <property type="match status" value="1"/>
</dbReference>
<keyword evidence="2 4" id="KW-0547">Nucleotide-binding</keyword>
<dbReference type="SUPFAM" id="SSF52210">
    <property type="entry name" value="Succinyl-CoA synthetase domains"/>
    <property type="match status" value="2"/>
</dbReference>
<evidence type="ECO:0000256" key="2">
    <source>
        <dbReference type="ARBA" id="ARBA00022741"/>
    </source>
</evidence>
<keyword evidence="1" id="KW-0436">Ligase</keyword>
<evidence type="ECO:0000256" key="3">
    <source>
        <dbReference type="ARBA" id="ARBA00022840"/>
    </source>
</evidence>
<dbReference type="Gene3D" id="3.30.1490.20">
    <property type="entry name" value="ATP-grasp fold, A domain"/>
    <property type="match status" value="1"/>
</dbReference>
<dbReference type="InterPro" id="IPR051538">
    <property type="entry name" value="Acyl-CoA_Synth/Transferase"/>
</dbReference>
<dbReference type="Pfam" id="PF13549">
    <property type="entry name" value="ATP-grasp_5"/>
    <property type="match status" value="1"/>
</dbReference>
<dbReference type="GO" id="GO:0005524">
    <property type="term" value="F:ATP binding"/>
    <property type="evidence" value="ECO:0007669"/>
    <property type="project" value="UniProtKB-UniRule"/>
</dbReference>
<evidence type="ECO:0000256" key="1">
    <source>
        <dbReference type="ARBA" id="ARBA00022598"/>
    </source>
</evidence>
<dbReference type="InterPro" id="IPR013815">
    <property type="entry name" value="ATP_grasp_subdomain_1"/>
</dbReference>
<dbReference type="InterPro" id="IPR016102">
    <property type="entry name" value="Succinyl-CoA_synth-like"/>
</dbReference>
<dbReference type="Gene3D" id="3.40.50.720">
    <property type="entry name" value="NAD(P)-binding Rossmann-like Domain"/>
    <property type="match status" value="1"/>
</dbReference>
<dbReference type="InterPro" id="IPR011761">
    <property type="entry name" value="ATP-grasp"/>
</dbReference>
<name>A0A7J3ZJH6_9CREN</name>
<keyword evidence="3 4" id="KW-0067">ATP-binding</keyword>
<comment type="caution">
    <text evidence="6">The sequence shown here is derived from an EMBL/GenBank/DDBJ whole genome shotgun (WGS) entry which is preliminary data.</text>
</comment>
<dbReference type="SUPFAM" id="SSF56059">
    <property type="entry name" value="Glutathione synthetase ATP-binding domain-like"/>
    <property type="match status" value="1"/>
</dbReference>
<dbReference type="InterPro" id="IPR014089">
    <property type="entry name" value="AcCoA-synth-alpha"/>
</dbReference>
<dbReference type="GO" id="GO:0043758">
    <property type="term" value="F:acetate-CoA ligase (ADP-forming) activity"/>
    <property type="evidence" value="ECO:0007669"/>
    <property type="project" value="InterPro"/>
</dbReference>
<sequence>MLLEGEDFLYRLFKPRSVAVIGASRNPAKVGHSVLKNIIESGFKGRVYPVNPTATEVLGLKAYSSVLDVPEPVDLVVVAIPAEKAVDAVRESGEKGVKFAIVISAGFRETGGEGATREAMLVKVAREHGVRLLGPNCLGLIDTYTPLNAAFTAKKPLKGKLALVSQSGALITAILDWSLKAGIGFSKVVSLGNKADLDEVDFLKALAHDDSTRVILLYVEEINRGRDFVSAAQRASKIKPIVVLKGGVTEAGARAAASHTGAIAGSFRVYEAAFRKAGVIYVETVEELFDHALALSMQGLPSGNGVAIVTNAGGPGILATDYSALRGLKLARLSSATVQRLRELLPPEASTHNPIDVLGDARAERYEGALRALLEDPSVGSVIVILTPQAMTEPVETARAIIQLNAIYPTKPIVAVFMGGESVEEASKLLLRHDIPCFDLPERGVNATLALYKYAQLREAIEALSKERPVIYPVSREQALRVIERALSENRVVLLEHEALEVMRSYGISVPKTILTTGESEAVEAAEKMGFPVVVKISSPQILHKTDVGGVVVGLNSPSEVREAYREVLSRARKHAPSARILGVIVQEMVPKGREVIVGAIRDARFGHMIMFGAGGVYAELLRDTSFRLTPLVPSEIKSMIGETKVFELLKGYRGEPPHDLECVEDVVSKVNQLVTENDIIVEMDINPLYVYEKGKGCIALDVKVVLEPSRG</sequence>
<dbReference type="AlphaFoldDB" id="A0A7J3ZJH6"/>
<dbReference type="SMART" id="SM00881">
    <property type="entry name" value="CoA_binding"/>
    <property type="match status" value="1"/>
</dbReference>
<dbReference type="EMBL" id="DRZC01000016">
    <property type="protein sequence ID" value="HHQ80022.1"/>
    <property type="molecule type" value="Genomic_DNA"/>
</dbReference>
<reference evidence="6" key="1">
    <citation type="journal article" date="2020" name="mSystems">
        <title>Genome- and Community-Level Interaction Insights into Carbon Utilization and Element Cycling Functions of Hydrothermarchaeota in Hydrothermal Sediment.</title>
        <authorList>
            <person name="Zhou Z."/>
            <person name="Liu Y."/>
            <person name="Xu W."/>
            <person name="Pan J."/>
            <person name="Luo Z.H."/>
            <person name="Li M."/>
        </authorList>
    </citation>
    <scope>NUCLEOTIDE SEQUENCE [LARGE SCALE GENOMIC DNA]</scope>
    <source>
        <strain evidence="6">SpSt-1116</strain>
    </source>
</reference>
<feature type="domain" description="ATP-grasp" evidence="5">
    <location>
        <begin position="500"/>
        <end position="536"/>
    </location>
</feature>
<proteinExistence type="predicted"/>
<dbReference type="Pfam" id="PF13380">
    <property type="entry name" value="CoA_binding_2"/>
    <property type="match status" value="1"/>
</dbReference>
<dbReference type="Pfam" id="PF19045">
    <property type="entry name" value="Ligase_CoA_2"/>
    <property type="match status" value="1"/>
</dbReference>
<dbReference type="NCBIfam" id="TIGR02717">
    <property type="entry name" value="AcCoA-syn-alpha"/>
    <property type="match status" value="1"/>
</dbReference>
<dbReference type="PANTHER" id="PTHR43334:SF1">
    <property type="entry name" value="3-HYDROXYPROPIONATE--COA LIGASE [ADP-FORMING]"/>
    <property type="match status" value="1"/>
</dbReference>
<dbReference type="InterPro" id="IPR043938">
    <property type="entry name" value="Ligase_CoA_dom"/>
</dbReference>
<evidence type="ECO:0000259" key="5">
    <source>
        <dbReference type="PROSITE" id="PS50975"/>
    </source>
</evidence>
<dbReference type="Pfam" id="PF13607">
    <property type="entry name" value="Succ_CoA_lig"/>
    <property type="match status" value="1"/>
</dbReference>